<reference evidence="3 4" key="1">
    <citation type="journal article" date="2019" name="Int. J. Syst. Evol. Microbiol.">
        <title>The Global Catalogue of Microorganisms (GCM) 10K type strain sequencing project: providing services to taxonomists for standard genome sequencing and annotation.</title>
        <authorList>
            <consortium name="The Broad Institute Genomics Platform"/>
            <consortium name="The Broad Institute Genome Sequencing Center for Infectious Disease"/>
            <person name="Wu L."/>
            <person name="Ma J."/>
        </authorList>
    </citation>
    <scope>NUCLEOTIDE SEQUENCE [LARGE SCALE GENOMIC DNA]</scope>
    <source>
        <strain evidence="3 4">CGMCC 1.12237</strain>
    </source>
</reference>
<evidence type="ECO:0000256" key="2">
    <source>
        <dbReference type="SAM" id="Phobius"/>
    </source>
</evidence>
<feature type="transmembrane region" description="Helical" evidence="2">
    <location>
        <begin position="82"/>
        <end position="103"/>
    </location>
</feature>
<sequence length="139" mass="14257">MSVATAPDDTDSDPTDATDDTDHLAGRARIDAALAPVRRGRYAEPALLVAVLVGVAVSAVHWGGLILGGALVGLVSHSLRRAVVNGFSFGLFVLVCFAGWLAWQGALLTWPTTGQLFVLTVASALGLPILAAGAVRGLL</sequence>
<organism evidence="3 4">
    <name type="scientific">Salinirubrum litoreum</name>
    <dbReference type="NCBI Taxonomy" id="1126234"/>
    <lineage>
        <taxon>Archaea</taxon>
        <taxon>Methanobacteriati</taxon>
        <taxon>Methanobacteriota</taxon>
        <taxon>Stenosarchaea group</taxon>
        <taxon>Halobacteria</taxon>
        <taxon>Halobacteriales</taxon>
        <taxon>Haloferacaceae</taxon>
        <taxon>Salinirubrum</taxon>
    </lineage>
</organism>
<protein>
    <submittedName>
        <fullName evidence="3">Uncharacterized protein</fullName>
    </submittedName>
</protein>
<dbReference type="EMBL" id="JBHSKX010000002">
    <property type="protein sequence ID" value="MFC5368156.1"/>
    <property type="molecule type" value="Genomic_DNA"/>
</dbReference>
<keyword evidence="2" id="KW-1133">Transmembrane helix</keyword>
<feature type="transmembrane region" description="Helical" evidence="2">
    <location>
        <begin position="115"/>
        <end position="135"/>
    </location>
</feature>
<dbReference type="RefSeq" id="WP_227230389.1">
    <property type="nucleotide sequence ID" value="NZ_JAJCVJ010000002.1"/>
</dbReference>
<keyword evidence="2" id="KW-0472">Membrane</keyword>
<feature type="transmembrane region" description="Helical" evidence="2">
    <location>
        <begin position="46"/>
        <end position="75"/>
    </location>
</feature>
<gene>
    <name evidence="3" type="ORF">ACFPJ5_14565</name>
</gene>
<feature type="region of interest" description="Disordered" evidence="1">
    <location>
        <begin position="1"/>
        <end position="22"/>
    </location>
</feature>
<feature type="compositionally biased region" description="Acidic residues" evidence="1">
    <location>
        <begin position="8"/>
        <end position="19"/>
    </location>
</feature>
<proteinExistence type="predicted"/>
<keyword evidence="4" id="KW-1185">Reference proteome</keyword>
<name>A0ABD5RDV0_9EURY</name>
<comment type="caution">
    <text evidence="3">The sequence shown here is derived from an EMBL/GenBank/DDBJ whole genome shotgun (WGS) entry which is preliminary data.</text>
</comment>
<dbReference type="AlphaFoldDB" id="A0ABD5RDV0"/>
<accession>A0ABD5RDV0</accession>
<evidence type="ECO:0000313" key="3">
    <source>
        <dbReference type="EMBL" id="MFC5368156.1"/>
    </source>
</evidence>
<dbReference type="Proteomes" id="UP001596201">
    <property type="component" value="Unassembled WGS sequence"/>
</dbReference>
<evidence type="ECO:0000256" key="1">
    <source>
        <dbReference type="SAM" id="MobiDB-lite"/>
    </source>
</evidence>
<evidence type="ECO:0000313" key="4">
    <source>
        <dbReference type="Proteomes" id="UP001596201"/>
    </source>
</evidence>
<keyword evidence="2" id="KW-0812">Transmembrane</keyword>